<dbReference type="PANTHER" id="PTHR43289:SF6">
    <property type="entry name" value="SERINE_THREONINE-PROTEIN KINASE NEKL-3"/>
    <property type="match status" value="1"/>
</dbReference>
<dbReference type="Gene3D" id="1.10.510.10">
    <property type="entry name" value="Transferase(Phosphotransferase) domain 1"/>
    <property type="match status" value="1"/>
</dbReference>
<dbReference type="SMART" id="SM00220">
    <property type="entry name" value="S_TKc"/>
    <property type="match status" value="1"/>
</dbReference>
<feature type="region of interest" description="Disordered" evidence="8">
    <location>
        <begin position="284"/>
        <end position="333"/>
    </location>
</feature>
<evidence type="ECO:0000313" key="11">
    <source>
        <dbReference type="Proteomes" id="UP000215027"/>
    </source>
</evidence>
<gene>
    <name evidence="10" type="ORF">CFX0092_B0203</name>
</gene>
<evidence type="ECO:0000256" key="3">
    <source>
        <dbReference type="ARBA" id="ARBA00022729"/>
    </source>
</evidence>
<dbReference type="EMBL" id="LN890656">
    <property type="protein sequence ID" value="CUS05737.1"/>
    <property type="molecule type" value="Genomic_DNA"/>
</dbReference>
<feature type="region of interest" description="Disordered" evidence="8">
    <location>
        <begin position="582"/>
        <end position="844"/>
    </location>
</feature>
<dbReference type="InterPro" id="IPR003367">
    <property type="entry name" value="Thrombospondin_3-like_rpt"/>
</dbReference>
<dbReference type="InterPro" id="IPR008271">
    <property type="entry name" value="Ser/Thr_kinase_AS"/>
</dbReference>
<protein>
    <recommendedName>
        <fullName evidence="1">non-specific serine/threonine protein kinase</fullName>
        <ecNumber evidence="1">2.7.11.1</ecNumber>
    </recommendedName>
</protein>
<keyword evidence="11" id="KW-1185">Reference proteome</keyword>
<dbReference type="SUPFAM" id="SSF103647">
    <property type="entry name" value="TSP type-3 repeat"/>
    <property type="match status" value="1"/>
</dbReference>
<keyword evidence="5 10" id="KW-0418">Kinase</keyword>
<evidence type="ECO:0000259" key="9">
    <source>
        <dbReference type="PROSITE" id="PS50011"/>
    </source>
</evidence>
<feature type="compositionally biased region" description="Pro residues" evidence="8">
    <location>
        <begin position="744"/>
        <end position="760"/>
    </location>
</feature>
<dbReference type="AlphaFoldDB" id="A0A170PJM5"/>
<dbReference type="OrthoDB" id="152669at2"/>
<dbReference type="PROSITE" id="PS00107">
    <property type="entry name" value="PROTEIN_KINASE_ATP"/>
    <property type="match status" value="1"/>
</dbReference>
<evidence type="ECO:0000313" key="10">
    <source>
        <dbReference type="EMBL" id="CUS05737.1"/>
    </source>
</evidence>
<dbReference type="SUPFAM" id="SSF56112">
    <property type="entry name" value="Protein kinase-like (PK-like)"/>
    <property type="match status" value="1"/>
</dbReference>
<dbReference type="Gene3D" id="3.30.200.20">
    <property type="entry name" value="Phosphorylase Kinase, domain 1"/>
    <property type="match status" value="1"/>
</dbReference>
<feature type="region of interest" description="Disordered" evidence="8">
    <location>
        <begin position="359"/>
        <end position="393"/>
    </location>
</feature>
<evidence type="ECO:0000256" key="1">
    <source>
        <dbReference type="ARBA" id="ARBA00012513"/>
    </source>
</evidence>
<dbReference type="Gene3D" id="4.10.1080.10">
    <property type="entry name" value="TSP type-3 repeat"/>
    <property type="match status" value="1"/>
</dbReference>
<evidence type="ECO:0000256" key="7">
    <source>
        <dbReference type="PROSITE-ProRule" id="PRU10141"/>
    </source>
</evidence>
<dbReference type="KEGG" id="pbf:CFX0092_B0203"/>
<dbReference type="Proteomes" id="UP000215027">
    <property type="component" value="Chromosome II"/>
</dbReference>
<dbReference type="Pfam" id="PF02412">
    <property type="entry name" value="TSP_3"/>
    <property type="match status" value="2"/>
</dbReference>
<feature type="compositionally biased region" description="Low complexity" evidence="8">
    <location>
        <begin position="625"/>
        <end position="689"/>
    </location>
</feature>
<evidence type="ECO:0000256" key="4">
    <source>
        <dbReference type="ARBA" id="ARBA00022741"/>
    </source>
</evidence>
<dbReference type="GO" id="GO:0007155">
    <property type="term" value="P:cell adhesion"/>
    <property type="evidence" value="ECO:0007669"/>
    <property type="project" value="InterPro"/>
</dbReference>
<feature type="binding site" evidence="7">
    <location>
        <position position="49"/>
    </location>
    <ligand>
        <name>ATP</name>
        <dbReference type="ChEBI" id="CHEBI:30616"/>
    </ligand>
</feature>
<dbReference type="GO" id="GO:0005509">
    <property type="term" value="F:calcium ion binding"/>
    <property type="evidence" value="ECO:0007669"/>
    <property type="project" value="InterPro"/>
</dbReference>
<evidence type="ECO:0000256" key="2">
    <source>
        <dbReference type="ARBA" id="ARBA00022679"/>
    </source>
</evidence>
<accession>A0A170PJM5</accession>
<feature type="compositionally biased region" description="Basic and acidic residues" evidence="8">
    <location>
        <begin position="829"/>
        <end position="844"/>
    </location>
</feature>
<dbReference type="GO" id="GO:0005524">
    <property type="term" value="F:ATP binding"/>
    <property type="evidence" value="ECO:0007669"/>
    <property type="project" value="UniProtKB-UniRule"/>
</dbReference>
<evidence type="ECO:0000256" key="8">
    <source>
        <dbReference type="SAM" id="MobiDB-lite"/>
    </source>
</evidence>
<reference evidence="10" key="1">
    <citation type="submission" date="2016-01" db="EMBL/GenBank/DDBJ databases">
        <authorList>
            <person name="Mcilroy J.S."/>
            <person name="Karst M S."/>
            <person name="Albertsen M."/>
        </authorList>
    </citation>
    <scope>NUCLEOTIDE SEQUENCE</scope>
    <source>
        <strain evidence="10">Cfx-K</strain>
    </source>
</reference>
<feature type="compositionally biased region" description="Low complexity" evidence="8">
    <location>
        <begin position="583"/>
        <end position="617"/>
    </location>
</feature>
<proteinExistence type="predicted"/>
<sequence length="844" mass="86835">MTMNQSLQIGPYTIQSNLGHGGMADVYLAWDNANRWPVALKVLRATPGKEAKQRKRFQREAEVLTRLRHPYIVQFLAAGQTSDGRTYIAMEYVAGGDLVDLMRRKPGAKLPAIQAAYLMRRVAGAMAYAHEQGVVHRDLKPSNILLRTDTGEPVVADLGVAALGGAGSLTGTMESLGTPHYMAPEQAGGGATVDGRADIYAMGVMLFELLTGRLPFEGDGGWAILFRKREEDAPAILAVRPDLDARLAAVVDGCLRRDPAARPQTAGELAAALDALLPVDARPPAPLKRKGAAAQGAAAPTPSNPPLPPPGKRTAPATPDDRPPPVETRQSPRPWLGGAAVVLLLALASFFLFGRGGGGGGGSEPTAAPAIIGDTTGTPAVSNGRAGSGPTSTAAAIAEQIDDAPATDAPAATNETGQTATRRAATPAPGATATAGSRTTTTGSRPTTTRATATPIRAVNLLQPPPQSCPPSATSPQFTGNDTITFRWQWDEVPAGDAYLELRLGPQDRAYSAVRIDPQAHRRANGEWAYSLPVGGFQQSGATNYQWRVVYVTAAGEELGGSPAACFRVTGGAGSAAQLTSLPTVTRTATGTVTATPSGTPTPSRTPTATSTGSITPTPTPTPSRTPTATSTGSVTPTRTPTATPTGSTTATLTPTATPTETGTPTATPTLTDTPTHTPTPTDTATPVDTDADDDGVPDWDDECPNEPAGENPDPKRPGCPLPPDPDSDGDGVPDSYDKCPNEPAGPNPNPDRPGCPLPSGPDTDGDGVPDSQDVCPDQPAGPNPDPARPGCPMETAPDAVADGVSDLPDRSRTSRPAATRPGPAARGRRPDAGHDDEAGRGSP</sequence>
<dbReference type="CDD" id="cd14014">
    <property type="entry name" value="STKc_PknB_like"/>
    <property type="match status" value="1"/>
</dbReference>
<dbReference type="PROSITE" id="PS50011">
    <property type="entry name" value="PROTEIN_KINASE_DOM"/>
    <property type="match status" value="1"/>
</dbReference>
<name>A0A170PJM5_9CHLR</name>
<dbReference type="InterPro" id="IPR028974">
    <property type="entry name" value="TSP_type-3_rpt"/>
</dbReference>
<feature type="domain" description="Protein kinase" evidence="9">
    <location>
        <begin position="12"/>
        <end position="277"/>
    </location>
</feature>
<dbReference type="PANTHER" id="PTHR43289">
    <property type="entry name" value="MITOGEN-ACTIVATED PROTEIN KINASE KINASE KINASE 20-RELATED"/>
    <property type="match status" value="1"/>
</dbReference>
<dbReference type="Pfam" id="PF00069">
    <property type="entry name" value="Pkinase"/>
    <property type="match status" value="1"/>
</dbReference>
<keyword evidence="2 10" id="KW-0808">Transferase</keyword>
<dbReference type="EC" id="2.7.11.1" evidence="1"/>
<keyword evidence="6 7" id="KW-0067">ATP-binding</keyword>
<feature type="compositionally biased region" description="Low complexity" evidence="8">
    <location>
        <begin position="292"/>
        <end position="301"/>
    </location>
</feature>
<keyword evidence="3" id="KW-0732">Signal</keyword>
<feature type="compositionally biased region" description="Pro residues" evidence="8">
    <location>
        <begin position="302"/>
        <end position="311"/>
    </location>
</feature>
<evidence type="ECO:0000256" key="6">
    <source>
        <dbReference type="ARBA" id="ARBA00022840"/>
    </source>
</evidence>
<dbReference type="InterPro" id="IPR011009">
    <property type="entry name" value="Kinase-like_dom_sf"/>
</dbReference>
<feature type="compositionally biased region" description="Low complexity" evidence="8">
    <location>
        <begin position="816"/>
        <end position="826"/>
    </location>
</feature>
<dbReference type="InterPro" id="IPR017441">
    <property type="entry name" value="Protein_kinase_ATP_BS"/>
</dbReference>
<feature type="region of interest" description="Disordered" evidence="8">
    <location>
        <begin position="406"/>
        <end position="455"/>
    </location>
</feature>
<dbReference type="InterPro" id="IPR000719">
    <property type="entry name" value="Prot_kinase_dom"/>
</dbReference>
<feature type="compositionally biased region" description="Pro residues" evidence="8">
    <location>
        <begin position="780"/>
        <end position="790"/>
    </location>
</feature>
<keyword evidence="4 7" id="KW-0547">Nucleotide-binding</keyword>
<evidence type="ECO:0000256" key="5">
    <source>
        <dbReference type="ARBA" id="ARBA00022777"/>
    </source>
</evidence>
<dbReference type="PROSITE" id="PS00108">
    <property type="entry name" value="PROTEIN_KINASE_ST"/>
    <property type="match status" value="1"/>
</dbReference>
<organism evidence="10 11">
    <name type="scientific">Candidatus Promineifilum breve</name>
    <dbReference type="NCBI Taxonomy" id="1806508"/>
    <lineage>
        <taxon>Bacteria</taxon>
        <taxon>Bacillati</taxon>
        <taxon>Chloroflexota</taxon>
        <taxon>Ardenticatenia</taxon>
        <taxon>Candidatus Promineifilales</taxon>
        <taxon>Candidatus Promineifilaceae</taxon>
        <taxon>Candidatus Promineifilum</taxon>
    </lineage>
</organism>
<feature type="compositionally biased region" description="Acidic residues" evidence="8">
    <location>
        <begin position="690"/>
        <end position="705"/>
    </location>
</feature>
<dbReference type="GO" id="GO:0004674">
    <property type="term" value="F:protein serine/threonine kinase activity"/>
    <property type="evidence" value="ECO:0007669"/>
    <property type="project" value="UniProtKB-EC"/>
</dbReference>